<dbReference type="PROSITE" id="PS51676">
    <property type="entry name" value="FF"/>
    <property type="match status" value="2"/>
</dbReference>
<evidence type="ECO:0000313" key="5">
    <source>
        <dbReference type="RefSeq" id="XP_013778549.1"/>
    </source>
</evidence>
<dbReference type="PANTHER" id="PTHR15377:SF3">
    <property type="entry name" value="WW DOMAIN-CONTAINING PROTEIN"/>
    <property type="match status" value="1"/>
</dbReference>
<dbReference type="Gene3D" id="1.10.10.440">
    <property type="entry name" value="FF domain"/>
    <property type="match status" value="3"/>
</dbReference>
<organism evidence="4 5">
    <name type="scientific">Limulus polyphemus</name>
    <name type="common">Atlantic horseshoe crab</name>
    <dbReference type="NCBI Taxonomy" id="6850"/>
    <lineage>
        <taxon>Eukaryota</taxon>
        <taxon>Metazoa</taxon>
        <taxon>Ecdysozoa</taxon>
        <taxon>Arthropoda</taxon>
        <taxon>Chelicerata</taxon>
        <taxon>Merostomata</taxon>
        <taxon>Xiphosura</taxon>
        <taxon>Limulidae</taxon>
        <taxon>Limulus</taxon>
    </lineage>
</organism>
<evidence type="ECO:0000256" key="1">
    <source>
        <dbReference type="ARBA" id="ARBA00022737"/>
    </source>
</evidence>
<sequence>MCHVRNSDASWREAKKALRKDHRWEMVESLDREEREKLFNEHIEALNKKKKEKFRELLEETAEITLTSSWKEVKKLIKEDPRYTKFSSSDRKCEREFKDYLKDKLNTGRTDFRELLKETKIITYKSKKMIEESEQHLIDIETVLQKDKRYLILDSIADERRKLLMAYIEDLDRRGPPPPPTASEPSRRSNK</sequence>
<keyword evidence="1" id="KW-0677">Repeat</keyword>
<gene>
    <name evidence="5" type="primary">LOC106463120</name>
</gene>
<dbReference type="Proteomes" id="UP000694941">
    <property type="component" value="Unplaced"/>
</dbReference>
<reference evidence="5" key="1">
    <citation type="submission" date="2025-08" db="UniProtKB">
        <authorList>
            <consortium name="RefSeq"/>
        </authorList>
    </citation>
    <scope>IDENTIFICATION</scope>
    <source>
        <tissue evidence="5">Muscle</tissue>
    </source>
</reference>
<protein>
    <submittedName>
        <fullName evidence="5">Transcription elongation regulator 1-like</fullName>
    </submittedName>
</protein>
<dbReference type="PANTHER" id="PTHR15377">
    <property type="entry name" value="TRANSCRIPTION ELONGATION REGULATOR 1"/>
    <property type="match status" value="1"/>
</dbReference>
<feature type="region of interest" description="Disordered" evidence="2">
    <location>
        <begin position="170"/>
        <end position="191"/>
    </location>
</feature>
<name>A0ABM1BBA7_LIMPO</name>
<evidence type="ECO:0000313" key="4">
    <source>
        <dbReference type="Proteomes" id="UP000694941"/>
    </source>
</evidence>
<dbReference type="Pfam" id="PF01846">
    <property type="entry name" value="FF"/>
    <property type="match status" value="3"/>
</dbReference>
<accession>A0ABM1BBA7</accession>
<dbReference type="InterPro" id="IPR045148">
    <property type="entry name" value="TCRG1-like"/>
</dbReference>
<dbReference type="InterPro" id="IPR002713">
    <property type="entry name" value="FF_domain"/>
</dbReference>
<dbReference type="RefSeq" id="XP_013778549.1">
    <property type="nucleotide sequence ID" value="XM_013923095.2"/>
</dbReference>
<feature type="domain" description="FF" evidence="3">
    <location>
        <begin position="1"/>
        <end position="45"/>
    </location>
</feature>
<evidence type="ECO:0000256" key="2">
    <source>
        <dbReference type="SAM" id="MobiDB-lite"/>
    </source>
</evidence>
<dbReference type="SUPFAM" id="SSF81698">
    <property type="entry name" value="FF domain"/>
    <property type="match status" value="2"/>
</dbReference>
<proteinExistence type="predicted"/>
<dbReference type="InterPro" id="IPR036517">
    <property type="entry name" value="FF_domain_sf"/>
</dbReference>
<feature type="domain" description="FF" evidence="3">
    <location>
        <begin position="46"/>
        <end position="103"/>
    </location>
</feature>
<dbReference type="SMART" id="SM00441">
    <property type="entry name" value="FF"/>
    <property type="match status" value="3"/>
</dbReference>
<keyword evidence="4" id="KW-1185">Reference proteome</keyword>
<dbReference type="GeneID" id="106463120"/>
<evidence type="ECO:0000259" key="3">
    <source>
        <dbReference type="PROSITE" id="PS51676"/>
    </source>
</evidence>